<protein>
    <submittedName>
        <fullName evidence="1">Uncharacterized protein</fullName>
    </submittedName>
</protein>
<gene>
    <name evidence="1" type="ORF">ACFOWS_16360</name>
</gene>
<evidence type="ECO:0000313" key="1">
    <source>
        <dbReference type="EMBL" id="MFC4221728.1"/>
    </source>
</evidence>
<keyword evidence="2" id="KW-1185">Reference proteome</keyword>
<organism evidence="1 2">
    <name type="scientific">Flagellimonas marina</name>
    <dbReference type="NCBI Taxonomy" id="1775168"/>
    <lineage>
        <taxon>Bacteria</taxon>
        <taxon>Pseudomonadati</taxon>
        <taxon>Bacteroidota</taxon>
        <taxon>Flavobacteriia</taxon>
        <taxon>Flavobacteriales</taxon>
        <taxon>Flavobacteriaceae</taxon>
        <taxon>Flagellimonas</taxon>
    </lineage>
</organism>
<dbReference type="Proteomes" id="UP001595841">
    <property type="component" value="Unassembled WGS sequence"/>
</dbReference>
<proteinExistence type="predicted"/>
<sequence length="130" mass="15409">MRFIIMLNVFFVSFLGTLSAQEKCKDTLFFRWDESYFRTYEAAPKDIYVGEKWADETFFFIQIGEIKKIRSLKTYSLKRYIRKLNCNPKKKNKHIVDALKLSGHFSEYCIYLVKKGKNKVIEVAVAVEIE</sequence>
<reference evidence="2" key="1">
    <citation type="journal article" date="2019" name="Int. J. Syst. Evol. Microbiol.">
        <title>The Global Catalogue of Microorganisms (GCM) 10K type strain sequencing project: providing services to taxonomists for standard genome sequencing and annotation.</title>
        <authorList>
            <consortium name="The Broad Institute Genomics Platform"/>
            <consortium name="The Broad Institute Genome Sequencing Center for Infectious Disease"/>
            <person name="Wu L."/>
            <person name="Ma J."/>
        </authorList>
    </citation>
    <scope>NUCLEOTIDE SEQUENCE [LARGE SCALE GENOMIC DNA]</scope>
    <source>
        <strain evidence="2">CGMCC 1.15774</strain>
    </source>
</reference>
<name>A0ABV8PRF0_9FLAO</name>
<dbReference type="RefSeq" id="WP_379766889.1">
    <property type="nucleotide sequence ID" value="NZ_JBHSCL010000009.1"/>
</dbReference>
<accession>A0ABV8PRF0</accession>
<comment type="caution">
    <text evidence="1">The sequence shown here is derived from an EMBL/GenBank/DDBJ whole genome shotgun (WGS) entry which is preliminary data.</text>
</comment>
<dbReference type="EMBL" id="JBHSCL010000009">
    <property type="protein sequence ID" value="MFC4221728.1"/>
    <property type="molecule type" value="Genomic_DNA"/>
</dbReference>
<evidence type="ECO:0000313" key="2">
    <source>
        <dbReference type="Proteomes" id="UP001595841"/>
    </source>
</evidence>